<evidence type="ECO:0000313" key="5">
    <source>
        <dbReference type="Proteomes" id="UP000095706"/>
    </source>
</evidence>
<dbReference type="Proteomes" id="UP001199915">
    <property type="component" value="Unassembled WGS sequence"/>
</dbReference>
<dbReference type="Proteomes" id="UP000095706">
    <property type="component" value="Unassembled WGS sequence"/>
</dbReference>
<feature type="domain" description="PPC" evidence="1">
    <location>
        <begin position="4"/>
        <end position="140"/>
    </location>
</feature>
<evidence type="ECO:0000313" key="4">
    <source>
        <dbReference type="EMBL" id="MCG4766490.1"/>
    </source>
</evidence>
<dbReference type="EMBL" id="CZAL01000017">
    <property type="protein sequence ID" value="CUP80383.1"/>
    <property type="molecule type" value="Genomic_DNA"/>
</dbReference>
<dbReference type="SUPFAM" id="SSF117856">
    <property type="entry name" value="AF0104/ALDC/Ptd012-like"/>
    <property type="match status" value="1"/>
</dbReference>
<dbReference type="EMBL" id="JAKNFS010000019">
    <property type="protein sequence ID" value="MCG4766490.1"/>
    <property type="molecule type" value="Genomic_DNA"/>
</dbReference>
<reference evidence="4" key="2">
    <citation type="submission" date="2022-01" db="EMBL/GenBank/DDBJ databases">
        <title>Collection of gut derived symbiotic bacterial strains cultured from healthy donors.</title>
        <authorList>
            <person name="Lin H."/>
            <person name="Kohout C."/>
            <person name="Waligurski E."/>
            <person name="Pamer E.G."/>
        </authorList>
    </citation>
    <scope>NUCLEOTIDE SEQUENCE</scope>
    <source>
        <strain evidence="4">DFI.5.49</strain>
    </source>
</reference>
<dbReference type="PIRSF" id="PIRSF016702">
    <property type="entry name" value="DNA_bp_PD1"/>
    <property type="match status" value="1"/>
</dbReference>
<protein>
    <submittedName>
        <fullName evidence="2 4">DNA-binding protein</fullName>
    </submittedName>
</protein>
<name>A0A174INV2_9FIRM</name>
<evidence type="ECO:0000313" key="3">
    <source>
        <dbReference type="EMBL" id="CUP80383.1"/>
    </source>
</evidence>
<keyword evidence="2" id="KW-0238">DNA-binding</keyword>
<dbReference type="EMBL" id="CYYV01000018">
    <property type="protein sequence ID" value="CUO87846.1"/>
    <property type="molecule type" value="Genomic_DNA"/>
</dbReference>
<dbReference type="Gene3D" id="3.30.1330.80">
    <property type="entry name" value="Hypothetical protein, similar to alpha- acetolactate decarboxylase, domain 2"/>
    <property type="match status" value="1"/>
</dbReference>
<dbReference type="PROSITE" id="PS51742">
    <property type="entry name" value="PPC"/>
    <property type="match status" value="1"/>
</dbReference>
<reference evidence="5 6" key="1">
    <citation type="submission" date="2015-09" db="EMBL/GenBank/DDBJ databases">
        <authorList>
            <consortium name="Pathogen Informatics"/>
        </authorList>
    </citation>
    <scope>NUCLEOTIDE SEQUENCE [LARGE SCALE GENOMIC DNA]</scope>
    <source>
        <strain evidence="2 5">2789STDY5608849</strain>
        <strain evidence="3 6">2789STDY5834885</strain>
    </source>
</reference>
<evidence type="ECO:0000259" key="1">
    <source>
        <dbReference type="PROSITE" id="PS51742"/>
    </source>
</evidence>
<dbReference type="InterPro" id="IPR005175">
    <property type="entry name" value="PPC_dom"/>
</dbReference>
<dbReference type="PANTHER" id="PTHR34988:SF1">
    <property type="entry name" value="DNA-BINDING PROTEIN"/>
    <property type="match status" value="1"/>
</dbReference>
<dbReference type="InterPro" id="IPR025707">
    <property type="entry name" value="DNA_bp_PD1"/>
</dbReference>
<dbReference type="Pfam" id="PF03479">
    <property type="entry name" value="PCC"/>
    <property type="match status" value="1"/>
</dbReference>
<dbReference type="GO" id="GO:0003677">
    <property type="term" value="F:DNA binding"/>
    <property type="evidence" value="ECO:0007669"/>
    <property type="project" value="UniProtKB-KW"/>
</dbReference>
<dbReference type="CDD" id="cd11378">
    <property type="entry name" value="DUF296"/>
    <property type="match status" value="1"/>
</dbReference>
<dbReference type="RefSeq" id="WP_055228550.1">
    <property type="nucleotide sequence ID" value="NZ_CYYV01000018.1"/>
</dbReference>
<evidence type="ECO:0000313" key="6">
    <source>
        <dbReference type="Proteomes" id="UP000095709"/>
    </source>
</evidence>
<proteinExistence type="predicted"/>
<dbReference type="Proteomes" id="UP000095709">
    <property type="component" value="Unassembled WGS sequence"/>
</dbReference>
<organism evidence="2 5">
    <name type="scientific">Fusicatenibacter saccharivorans</name>
    <dbReference type="NCBI Taxonomy" id="1150298"/>
    <lineage>
        <taxon>Bacteria</taxon>
        <taxon>Bacillati</taxon>
        <taxon>Bacillota</taxon>
        <taxon>Clostridia</taxon>
        <taxon>Lachnospirales</taxon>
        <taxon>Lachnospiraceae</taxon>
        <taxon>Fusicatenibacter</taxon>
    </lineage>
</organism>
<dbReference type="AlphaFoldDB" id="A0A174INV2"/>
<evidence type="ECO:0000313" key="2">
    <source>
        <dbReference type="EMBL" id="CUO87846.1"/>
    </source>
</evidence>
<gene>
    <name evidence="2" type="ORF">ERS852406_03068</name>
    <name evidence="3" type="ORF">ERS852498_02861</name>
    <name evidence="4" type="ORF">L0N21_13375</name>
</gene>
<dbReference type="PANTHER" id="PTHR34988">
    <property type="entry name" value="PROTEIN, PUTATIVE-RELATED"/>
    <property type="match status" value="1"/>
</dbReference>
<sequence length="140" mass="15846">MEYRKFDNVIVARIDKDEEILEQLRVIAIKENIKLASVQALGAINDFTVGVYKTDEKKYYSNSFQGYYEITSLTGTINTMDGEYYAHLHMSAGNQKGEVFGGHLNRAIVSATCELVITVIDGRVDRVHDEETGLNIFKFN</sequence>
<accession>A0A174INV2</accession>